<proteinExistence type="predicted"/>
<protein>
    <submittedName>
        <fullName evidence="1">Uncharacterized protein</fullName>
    </submittedName>
</protein>
<accession>A0A166WVI8</accession>
<sequence>MDVPIDRSMDALAVLVERTAITDRLDTRLANSPATITDLPYEILALVFQAGHIAQAPRHSPPFELLVAGVTQRWRRVAFQTPQLWTRIRCRIHPLEESEALDAYLRRSAPYPLEIVLTVDGETLPRAASDAQQLAPYRQAIQRCFRLLVDFNFDRAATGNSDVMPRFDAFFQPMAAPLLSSFEHDSSGVGRVKWERFPMEAPTFEAGAPLLQSVRLLDPYPYNPVPPLARCSVLHMSLREPRINSILRLGYRIPLEISAIHPLTTAHSLVHLELDIFYRPHDSDYPRGWFDPAALVDIPLLSTLSITSYTGDPEIFSYLLRSISAPALQALCMRGYENGALPISKYPALHTLIWLGKGADQPYLPHNMRRVLRAFPSVERVVYGGPYDDSFIDHLLQKTNMGFRWPQLRVVALRHTALASNASNAHTGDDIEALAACRKEEMPSFKVVFLAPDLAQPWGSADRPHYDAALPGVKAYLGALDAVEEGG</sequence>
<dbReference type="Proteomes" id="UP000076532">
    <property type="component" value="Unassembled WGS sequence"/>
</dbReference>
<keyword evidence="2" id="KW-1185">Reference proteome</keyword>
<evidence type="ECO:0000313" key="1">
    <source>
        <dbReference type="EMBL" id="KZP34150.1"/>
    </source>
</evidence>
<evidence type="ECO:0000313" key="2">
    <source>
        <dbReference type="Proteomes" id="UP000076532"/>
    </source>
</evidence>
<dbReference type="STRING" id="436010.A0A166WVI8"/>
<organism evidence="1 2">
    <name type="scientific">Athelia psychrophila</name>
    <dbReference type="NCBI Taxonomy" id="1759441"/>
    <lineage>
        <taxon>Eukaryota</taxon>
        <taxon>Fungi</taxon>
        <taxon>Dikarya</taxon>
        <taxon>Basidiomycota</taxon>
        <taxon>Agaricomycotina</taxon>
        <taxon>Agaricomycetes</taxon>
        <taxon>Agaricomycetidae</taxon>
        <taxon>Atheliales</taxon>
        <taxon>Atheliaceae</taxon>
        <taxon>Athelia</taxon>
    </lineage>
</organism>
<dbReference type="EMBL" id="KV417480">
    <property type="protein sequence ID" value="KZP34150.1"/>
    <property type="molecule type" value="Genomic_DNA"/>
</dbReference>
<name>A0A166WVI8_9AGAM</name>
<dbReference type="AlphaFoldDB" id="A0A166WVI8"/>
<dbReference type="OrthoDB" id="3365698at2759"/>
<reference evidence="1 2" key="1">
    <citation type="journal article" date="2016" name="Mol. Biol. Evol.">
        <title>Comparative Genomics of Early-Diverging Mushroom-Forming Fungi Provides Insights into the Origins of Lignocellulose Decay Capabilities.</title>
        <authorList>
            <person name="Nagy L.G."/>
            <person name="Riley R."/>
            <person name="Tritt A."/>
            <person name="Adam C."/>
            <person name="Daum C."/>
            <person name="Floudas D."/>
            <person name="Sun H."/>
            <person name="Yadav J.S."/>
            <person name="Pangilinan J."/>
            <person name="Larsson K.H."/>
            <person name="Matsuura K."/>
            <person name="Barry K."/>
            <person name="Labutti K."/>
            <person name="Kuo R."/>
            <person name="Ohm R.A."/>
            <person name="Bhattacharya S.S."/>
            <person name="Shirouzu T."/>
            <person name="Yoshinaga Y."/>
            <person name="Martin F.M."/>
            <person name="Grigoriev I.V."/>
            <person name="Hibbett D.S."/>
        </authorList>
    </citation>
    <scope>NUCLEOTIDE SEQUENCE [LARGE SCALE GENOMIC DNA]</scope>
    <source>
        <strain evidence="1 2">CBS 109695</strain>
    </source>
</reference>
<gene>
    <name evidence="1" type="ORF">FIBSPDRAFT_846251</name>
</gene>